<proteinExistence type="predicted"/>
<evidence type="ECO:0000313" key="2">
    <source>
        <dbReference type="Proteomes" id="UP000001449"/>
    </source>
</evidence>
<keyword evidence="2" id="KW-1185">Reference proteome</keyword>
<dbReference type="AlphaFoldDB" id="B8C244"/>
<evidence type="ECO:0008006" key="3">
    <source>
        <dbReference type="Google" id="ProtNLM"/>
    </source>
</evidence>
<dbReference type="PaxDb" id="35128-Thaps5155"/>
<dbReference type="KEGG" id="tps:THAPSDRAFT_5155"/>
<protein>
    <recommendedName>
        <fullName evidence="3">HMG box domain-containing protein</fullName>
    </recommendedName>
</protein>
<dbReference type="InParanoid" id="B8C244"/>
<reference evidence="1 2" key="1">
    <citation type="journal article" date="2004" name="Science">
        <title>The genome of the diatom Thalassiosira pseudonana: ecology, evolution, and metabolism.</title>
        <authorList>
            <person name="Armbrust E.V."/>
            <person name="Berges J.A."/>
            <person name="Bowler C."/>
            <person name="Green B.R."/>
            <person name="Martinez D."/>
            <person name="Putnam N.H."/>
            <person name="Zhou S."/>
            <person name="Allen A.E."/>
            <person name="Apt K.E."/>
            <person name="Bechner M."/>
            <person name="Brzezinski M.A."/>
            <person name="Chaal B.K."/>
            <person name="Chiovitti A."/>
            <person name="Davis A.K."/>
            <person name="Demarest M.S."/>
            <person name="Detter J.C."/>
            <person name="Glavina T."/>
            <person name="Goodstein D."/>
            <person name="Hadi M.Z."/>
            <person name="Hellsten U."/>
            <person name="Hildebrand M."/>
            <person name="Jenkins B.D."/>
            <person name="Jurka J."/>
            <person name="Kapitonov V.V."/>
            <person name="Kroger N."/>
            <person name="Lau W.W."/>
            <person name="Lane T.W."/>
            <person name="Larimer F.W."/>
            <person name="Lippmeier J.C."/>
            <person name="Lucas S."/>
            <person name="Medina M."/>
            <person name="Montsant A."/>
            <person name="Obornik M."/>
            <person name="Parker M.S."/>
            <person name="Palenik B."/>
            <person name="Pazour G.J."/>
            <person name="Richardson P.M."/>
            <person name="Rynearson T.A."/>
            <person name="Saito M.A."/>
            <person name="Schwartz D.C."/>
            <person name="Thamatrakoln K."/>
            <person name="Valentin K."/>
            <person name="Vardi A."/>
            <person name="Wilkerson F.P."/>
            <person name="Rokhsar D.S."/>
        </authorList>
    </citation>
    <scope>NUCLEOTIDE SEQUENCE [LARGE SCALE GENOMIC DNA]</scope>
    <source>
        <strain evidence="1 2">CCMP1335</strain>
    </source>
</reference>
<reference evidence="1 2" key="2">
    <citation type="journal article" date="2008" name="Nature">
        <title>The Phaeodactylum genome reveals the evolutionary history of diatom genomes.</title>
        <authorList>
            <person name="Bowler C."/>
            <person name="Allen A.E."/>
            <person name="Badger J.H."/>
            <person name="Grimwood J."/>
            <person name="Jabbari K."/>
            <person name="Kuo A."/>
            <person name="Maheswari U."/>
            <person name="Martens C."/>
            <person name="Maumus F."/>
            <person name="Otillar R.P."/>
            <person name="Rayko E."/>
            <person name="Salamov A."/>
            <person name="Vandepoele K."/>
            <person name="Beszteri B."/>
            <person name="Gruber A."/>
            <person name="Heijde M."/>
            <person name="Katinka M."/>
            <person name="Mock T."/>
            <person name="Valentin K."/>
            <person name="Verret F."/>
            <person name="Berges J.A."/>
            <person name="Brownlee C."/>
            <person name="Cadoret J.P."/>
            <person name="Chiovitti A."/>
            <person name="Choi C.J."/>
            <person name="Coesel S."/>
            <person name="De Martino A."/>
            <person name="Detter J.C."/>
            <person name="Durkin C."/>
            <person name="Falciatore A."/>
            <person name="Fournet J."/>
            <person name="Haruta M."/>
            <person name="Huysman M.J."/>
            <person name="Jenkins B.D."/>
            <person name="Jiroutova K."/>
            <person name="Jorgensen R.E."/>
            <person name="Joubert Y."/>
            <person name="Kaplan A."/>
            <person name="Kroger N."/>
            <person name="Kroth P.G."/>
            <person name="La Roche J."/>
            <person name="Lindquist E."/>
            <person name="Lommer M."/>
            <person name="Martin-Jezequel V."/>
            <person name="Lopez P.J."/>
            <person name="Lucas S."/>
            <person name="Mangogna M."/>
            <person name="McGinnis K."/>
            <person name="Medlin L.K."/>
            <person name="Montsant A."/>
            <person name="Oudot-Le Secq M.P."/>
            <person name="Napoli C."/>
            <person name="Obornik M."/>
            <person name="Parker M.S."/>
            <person name="Petit J.L."/>
            <person name="Porcel B.M."/>
            <person name="Poulsen N."/>
            <person name="Robison M."/>
            <person name="Rychlewski L."/>
            <person name="Rynearson T.A."/>
            <person name="Schmutz J."/>
            <person name="Shapiro H."/>
            <person name="Siaut M."/>
            <person name="Stanley M."/>
            <person name="Sussman M.R."/>
            <person name="Taylor A.R."/>
            <person name="Vardi A."/>
            <person name="von Dassow P."/>
            <person name="Vyverman W."/>
            <person name="Willis A."/>
            <person name="Wyrwicz L.S."/>
            <person name="Rokhsar D.S."/>
            <person name="Weissenbach J."/>
            <person name="Armbrust E.V."/>
            <person name="Green B.R."/>
            <person name="Van de Peer Y."/>
            <person name="Grigoriev I.V."/>
        </authorList>
    </citation>
    <scope>NUCLEOTIDE SEQUENCE [LARGE SCALE GENOMIC DNA]</scope>
    <source>
        <strain evidence="1 2">CCMP1335</strain>
    </source>
</reference>
<name>B8C244_THAPS</name>
<evidence type="ECO:0000313" key="1">
    <source>
        <dbReference type="EMBL" id="EED91879.1"/>
    </source>
</evidence>
<dbReference type="GeneID" id="7449699"/>
<accession>B8C244</accession>
<dbReference type="EMBL" id="CM000642">
    <property type="protein sequence ID" value="EED91879.1"/>
    <property type="molecule type" value="Genomic_DNA"/>
</dbReference>
<dbReference type="RefSeq" id="XP_002290127.1">
    <property type="nucleotide sequence ID" value="XM_002290091.1"/>
</dbReference>
<dbReference type="HOGENOM" id="CLU_749056_0_0_1"/>
<dbReference type="Proteomes" id="UP000001449">
    <property type="component" value="Chromosome 5"/>
</dbReference>
<gene>
    <name evidence="1" type="ORF">THAPSDRAFT_5155</name>
</gene>
<sequence length="370" mass="41080">MPAAPGGGRQLALSYSIKPLETNAMPIMMVTKMKQRQNNLNNKDKSIDASSATTKKISDRPLNSYNLFFILERELLLLQKNRTNSPSPSSPSSSTAAFLYSGHVNFNDYVDLVHNFPPLPSKYQSIDLPVDWFMHGKDKQQRQHVRSHGIIKFSDLATLMASKWKATKQGEEKETLEYVATVAAMVKQRRNELRVMKKEHRSHLPDARVDASSTASVLPSSLVLYNNSASNAAIFSGYCQEVFSLAPARREVPPVQLQSFGGSSFYPVQMTSSLKSLYPTHDQGSDNMNNEEFMLTSSVLFNNSASNGSSAAANFSGYCQEVSSLAPARREVPPVQLQSFGGSSFYPVQMTSSLLSSYPMHDQRNDDMHQ</sequence>
<organism evidence="1 2">
    <name type="scientific">Thalassiosira pseudonana</name>
    <name type="common">Marine diatom</name>
    <name type="synonym">Cyclotella nana</name>
    <dbReference type="NCBI Taxonomy" id="35128"/>
    <lineage>
        <taxon>Eukaryota</taxon>
        <taxon>Sar</taxon>
        <taxon>Stramenopiles</taxon>
        <taxon>Ochrophyta</taxon>
        <taxon>Bacillariophyta</taxon>
        <taxon>Coscinodiscophyceae</taxon>
        <taxon>Thalassiosirophycidae</taxon>
        <taxon>Thalassiosirales</taxon>
        <taxon>Thalassiosiraceae</taxon>
        <taxon>Thalassiosira</taxon>
    </lineage>
</organism>